<evidence type="ECO:0000313" key="2">
    <source>
        <dbReference type="EMBL" id="GFA02483.1"/>
    </source>
</evidence>
<evidence type="ECO:0000256" key="1">
    <source>
        <dbReference type="SAM" id="MobiDB-lite"/>
    </source>
</evidence>
<comment type="caution">
    <text evidence="2">The sequence shown here is derived from an EMBL/GenBank/DDBJ whole genome shotgun (WGS) entry which is preliminary data.</text>
</comment>
<feature type="compositionally biased region" description="Polar residues" evidence="1">
    <location>
        <begin position="24"/>
        <end position="34"/>
    </location>
</feature>
<feature type="region of interest" description="Disordered" evidence="1">
    <location>
        <begin position="183"/>
        <end position="211"/>
    </location>
</feature>
<protein>
    <submittedName>
        <fullName evidence="2">Uncharacterized protein</fullName>
    </submittedName>
</protein>
<feature type="region of interest" description="Disordered" evidence="1">
    <location>
        <begin position="95"/>
        <end position="116"/>
    </location>
</feature>
<organism evidence="2">
    <name type="scientific">Tanacetum cinerariifolium</name>
    <name type="common">Dalmatian daisy</name>
    <name type="synonym">Chrysanthemum cinerariifolium</name>
    <dbReference type="NCBI Taxonomy" id="118510"/>
    <lineage>
        <taxon>Eukaryota</taxon>
        <taxon>Viridiplantae</taxon>
        <taxon>Streptophyta</taxon>
        <taxon>Embryophyta</taxon>
        <taxon>Tracheophyta</taxon>
        <taxon>Spermatophyta</taxon>
        <taxon>Magnoliopsida</taxon>
        <taxon>eudicotyledons</taxon>
        <taxon>Gunneridae</taxon>
        <taxon>Pentapetalae</taxon>
        <taxon>asterids</taxon>
        <taxon>campanulids</taxon>
        <taxon>Asterales</taxon>
        <taxon>Asteraceae</taxon>
        <taxon>Asteroideae</taxon>
        <taxon>Anthemideae</taxon>
        <taxon>Anthemidinae</taxon>
        <taxon>Tanacetum</taxon>
    </lineage>
</organism>
<feature type="region of interest" description="Disordered" evidence="1">
    <location>
        <begin position="1"/>
        <end position="72"/>
    </location>
</feature>
<feature type="compositionally biased region" description="Polar residues" evidence="1">
    <location>
        <begin position="42"/>
        <end position="56"/>
    </location>
</feature>
<accession>A0A699J0Q9</accession>
<proteinExistence type="predicted"/>
<feature type="compositionally biased region" description="Polar residues" evidence="1">
    <location>
        <begin position="1"/>
        <end position="12"/>
    </location>
</feature>
<dbReference type="EMBL" id="BKCJ010357429">
    <property type="protein sequence ID" value="GFA02483.1"/>
    <property type="molecule type" value="Genomic_DNA"/>
</dbReference>
<name>A0A699J0Q9_TANCI</name>
<dbReference type="AlphaFoldDB" id="A0A699J0Q9"/>
<reference evidence="2" key="1">
    <citation type="journal article" date="2019" name="Sci. Rep.">
        <title>Draft genome of Tanacetum cinerariifolium, the natural source of mosquito coil.</title>
        <authorList>
            <person name="Yamashiro T."/>
            <person name="Shiraishi A."/>
            <person name="Satake H."/>
            <person name="Nakayama K."/>
        </authorList>
    </citation>
    <scope>NUCLEOTIDE SEQUENCE</scope>
</reference>
<sequence>MDSNPSQPSASTPVVAEMHKEDQQATSGLTSLGVTSKERANPQLSSGLENVLTQPITRKGASSIARQVEKDEASRTIKLEDLAKLIDEDEEANEVHATTNVETEDTLVPKSSSTSSLPTKLKELSSKFNELTEEELPAEFILVPTQVKVIQAKLKILDALPSLLHKVTNALNQFTQAIVSKKTKDNSVPLAGQAGTQPAEGEKNTIQATTS</sequence>
<gene>
    <name evidence="2" type="ORF">Tci_574455</name>
</gene>
<feature type="compositionally biased region" description="Low complexity" evidence="1">
    <location>
        <begin position="106"/>
        <end position="116"/>
    </location>
</feature>